<keyword evidence="2" id="KW-1185">Reference proteome</keyword>
<gene>
    <name evidence="1" type="ORF">CAFE_18240</name>
</gene>
<dbReference type="RefSeq" id="WP_066645789.1">
    <property type="nucleotide sequence ID" value="NZ_VWXL01000052.1"/>
</dbReference>
<sequence length="195" mass="20888">MYWGALYPKIIKSKSEVIKTRCKKAIILFCTAALLLFGGCSAVSDATGISAGDLESSADLLHSQFENQKIAKIEVLAADDSHLIRTIDDRTVLAEFVKKTASDLAKAATETESSSNSPGADSSPNSVFVVYKNSAVSGGDPEEIYRLTTFADSSAIQVKISSNAVKSLKLPEQFLTFSFQTSDSVLEYLNSLAAD</sequence>
<reference evidence="1 2" key="1">
    <citation type="submission" date="2019-09" db="EMBL/GenBank/DDBJ databases">
        <title>Genome sequence of Clostridium sp. EA1.</title>
        <authorList>
            <person name="Poehlein A."/>
            <person name="Bengelsdorf F.R."/>
            <person name="Daniel R."/>
        </authorList>
    </citation>
    <scope>NUCLEOTIDE SEQUENCE [LARGE SCALE GENOMIC DNA]</scope>
    <source>
        <strain evidence="1 2">EA1</strain>
    </source>
</reference>
<comment type="caution">
    <text evidence="1">The sequence shown here is derived from an EMBL/GenBank/DDBJ whole genome shotgun (WGS) entry which is preliminary data.</text>
</comment>
<protein>
    <submittedName>
        <fullName evidence="1">Uncharacterized protein</fullName>
    </submittedName>
</protein>
<evidence type="ECO:0000313" key="1">
    <source>
        <dbReference type="EMBL" id="MVB11121.1"/>
    </source>
</evidence>
<name>A0A6N8HZ46_9FIRM</name>
<dbReference type="AlphaFoldDB" id="A0A6N8HZ46"/>
<accession>A0A6N8HZ46</accession>
<proteinExistence type="predicted"/>
<dbReference type="EMBL" id="VWXL01000052">
    <property type="protein sequence ID" value="MVB11121.1"/>
    <property type="molecule type" value="Genomic_DNA"/>
</dbReference>
<organism evidence="1 2">
    <name type="scientific">Caproicibacter fermentans</name>
    <dbReference type="NCBI Taxonomy" id="2576756"/>
    <lineage>
        <taxon>Bacteria</taxon>
        <taxon>Bacillati</taxon>
        <taxon>Bacillota</taxon>
        <taxon>Clostridia</taxon>
        <taxon>Eubacteriales</taxon>
        <taxon>Acutalibacteraceae</taxon>
        <taxon>Caproicibacter</taxon>
    </lineage>
</organism>
<evidence type="ECO:0000313" key="2">
    <source>
        <dbReference type="Proteomes" id="UP000469440"/>
    </source>
</evidence>
<dbReference type="Proteomes" id="UP000469440">
    <property type="component" value="Unassembled WGS sequence"/>
</dbReference>